<protein>
    <submittedName>
        <fullName evidence="1">Uncharacterized protein</fullName>
    </submittedName>
</protein>
<organism evidence="1">
    <name type="scientific">Salmonella enterica subsp. salamae</name>
    <dbReference type="NCBI Taxonomy" id="59202"/>
    <lineage>
        <taxon>Bacteria</taxon>
        <taxon>Pseudomonadati</taxon>
        <taxon>Pseudomonadota</taxon>
        <taxon>Gammaproteobacteria</taxon>
        <taxon>Enterobacterales</taxon>
        <taxon>Enterobacteriaceae</taxon>
        <taxon>Salmonella</taxon>
    </lineage>
</organism>
<proteinExistence type="predicted"/>
<sequence length="117" mass="13356">MGDKVIMKIYSRFTVKPVGLDDCSSIDLTKYAYVIKFCDASGQQSILHEDAKSHFLKSGESKLHCFEYNGNKLELPLVRCDIYFEEIITDKIYSLIHFQTIMPLITGRSLIKNSVKA</sequence>
<accession>A0A5Y2S6N2</accession>
<dbReference type="AlphaFoldDB" id="A0A5Y2S6N2"/>
<name>A0A5Y2S6N2_SALER</name>
<comment type="caution">
    <text evidence="1">The sequence shown here is derived from an EMBL/GenBank/DDBJ whole genome shotgun (WGS) entry which is preliminary data.</text>
</comment>
<gene>
    <name evidence="1" type="ORF">FNN84_21770</name>
</gene>
<dbReference type="Proteomes" id="UP000839746">
    <property type="component" value="Unassembled WGS sequence"/>
</dbReference>
<reference evidence="1" key="1">
    <citation type="submission" date="2019-07" db="EMBL/GenBank/DDBJ databases">
        <authorList>
            <person name="Ashton P.M."/>
            <person name="Dallman T."/>
            <person name="Nair S."/>
            <person name="De Pinna E."/>
            <person name="Peters T."/>
            <person name="Grant K."/>
        </authorList>
    </citation>
    <scope>NUCLEOTIDE SEQUENCE [LARGE SCALE GENOMIC DNA]</scope>
    <source>
        <strain evidence="1">107213</strain>
    </source>
</reference>
<dbReference type="EMBL" id="AAILSQ010000031">
    <property type="protein sequence ID" value="ECF6053809.1"/>
    <property type="molecule type" value="Genomic_DNA"/>
</dbReference>
<evidence type="ECO:0000313" key="1">
    <source>
        <dbReference type="EMBL" id="ECF6053809.1"/>
    </source>
</evidence>